<protein>
    <recommendedName>
        <fullName evidence="2">Ysc84 actin-binding domain-containing protein</fullName>
    </recommendedName>
</protein>
<dbReference type="STRING" id="525898.Sdel_0886"/>
<dbReference type="Proteomes" id="UP000002222">
    <property type="component" value="Chromosome"/>
</dbReference>
<reference evidence="4" key="1">
    <citation type="submission" date="2009-11" db="EMBL/GenBank/DDBJ databases">
        <title>The complete genome of Sulfurospirillum deleyianum DSM 6946.</title>
        <authorList>
            <consortium name="US DOE Joint Genome Institute (JGI-PGF)"/>
            <person name="Lucas S."/>
            <person name="Copeland A."/>
            <person name="Lapidus A."/>
            <person name="Glavina del Rio T."/>
            <person name="Dalin E."/>
            <person name="Tice H."/>
            <person name="Bruce D."/>
            <person name="Goodwin L."/>
            <person name="Pitluck S."/>
            <person name="Kyrpides N."/>
            <person name="Mavromatis K."/>
            <person name="Ivanova N."/>
            <person name="Ovchinnikova G."/>
            <person name="Munk A.C."/>
            <person name="Lu M."/>
            <person name="Brettin T."/>
            <person name="Detter J.C."/>
            <person name="Han C."/>
            <person name="Tapia R."/>
            <person name="Larimer F."/>
            <person name="Land M."/>
            <person name="Hauser L."/>
            <person name="Markowitz V."/>
            <person name="Cheng J.F."/>
            <person name="Hugenholtz P."/>
            <person name="Woyke T."/>
            <person name="Wu D."/>
            <person name="Aumann P."/>
            <person name="Schneider S."/>
            <person name="Lang E."/>
            <person name="Spring S."/>
            <person name="Klenk H.P."/>
            <person name="Eisen J.A."/>
        </authorList>
    </citation>
    <scope>NUCLEOTIDE SEQUENCE [LARGE SCALE GENOMIC DNA]</scope>
    <source>
        <strain evidence="4">ATCC 51133 / DSM 6946 / 5175</strain>
    </source>
</reference>
<feature type="signal peptide" evidence="1">
    <location>
        <begin position="1"/>
        <end position="22"/>
    </location>
</feature>
<dbReference type="KEGG" id="sdl:Sdel_0886"/>
<feature type="chain" id="PRO_5003020690" description="Ysc84 actin-binding domain-containing protein" evidence="1">
    <location>
        <begin position="23"/>
        <end position="221"/>
    </location>
</feature>
<keyword evidence="4" id="KW-1185">Reference proteome</keyword>
<dbReference type="InterPro" id="IPR051702">
    <property type="entry name" value="SH3_domain_YSC84-like"/>
</dbReference>
<dbReference type="GO" id="GO:0035091">
    <property type="term" value="F:phosphatidylinositol binding"/>
    <property type="evidence" value="ECO:0007669"/>
    <property type="project" value="TreeGrafter"/>
</dbReference>
<evidence type="ECO:0000313" key="3">
    <source>
        <dbReference type="EMBL" id="ACZ11917.1"/>
    </source>
</evidence>
<dbReference type="RefSeq" id="WP_012856681.1">
    <property type="nucleotide sequence ID" value="NC_013512.1"/>
</dbReference>
<keyword evidence="1" id="KW-0732">Signal</keyword>
<evidence type="ECO:0000256" key="1">
    <source>
        <dbReference type="SAM" id="SignalP"/>
    </source>
</evidence>
<name>D1B1E7_SULD5</name>
<dbReference type="eggNOG" id="COG2930">
    <property type="taxonomic scope" value="Bacteria"/>
</dbReference>
<dbReference type="PANTHER" id="PTHR15629">
    <property type="entry name" value="SH3YL1 PROTEIN"/>
    <property type="match status" value="1"/>
</dbReference>
<evidence type="ECO:0000259" key="2">
    <source>
        <dbReference type="Pfam" id="PF04366"/>
    </source>
</evidence>
<dbReference type="HOGENOM" id="CLU_015320_4_1_7"/>
<dbReference type="EMBL" id="CP001816">
    <property type="protein sequence ID" value="ACZ11917.1"/>
    <property type="molecule type" value="Genomic_DNA"/>
</dbReference>
<dbReference type="Pfam" id="PF04366">
    <property type="entry name" value="Ysc84"/>
    <property type="match status" value="1"/>
</dbReference>
<sequence precursor="true">MKKFWISLLMSFSLLSSLYGSAEETVLDASNVIKNMMRDSKIKIPPRVLANTQAIAVFPATIEISLFLGGKTGNGVMVVKRSDGTWSYPFFVKLGGAGLGFQVGVEKKDILMLFKSRDIVKKLANNKMTLGVDASVAAGPAGDSAGRGSEVDFSSEVYTYTKTQGAFVGVSFDGSVMNHDYDKNIELYGNNVMPEQIIQSDGLLASYAIDEFLKSIQQLSH</sequence>
<dbReference type="OrthoDB" id="9782434at2"/>
<organism evidence="3 4">
    <name type="scientific">Sulfurospirillum deleyianum (strain ATCC 51133 / DSM 6946 / 5175)</name>
    <dbReference type="NCBI Taxonomy" id="525898"/>
    <lineage>
        <taxon>Bacteria</taxon>
        <taxon>Pseudomonadati</taxon>
        <taxon>Campylobacterota</taxon>
        <taxon>Epsilonproteobacteria</taxon>
        <taxon>Campylobacterales</taxon>
        <taxon>Sulfurospirillaceae</taxon>
        <taxon>Sulfurospirillum</taxon>
    </lineage>
</organism>
<dbReference type="InterPro" id="IPR007461">
    <property type="entry name" value="Ysc84_actin-binding"/>
</dbReference>
<dbReference type="PANTHER" id="PTHR15629:SF2">
    <property type="entry name" value="SH3 DOMAIN-CONTAINING YSC84-LIKE PROTEIN 1"/>
    <property type="match status" value="1"/>
</dbReference>
<reference evidence="3 4" key="2">
    <citation type="journal article" date="2010" name="Stand. Genomic Sci.">
        <title>Complete genome sequence of Sulfurospirillum deleyianum type strain (5175).</title>
        <authorList>
            <person name="Sikorski J."/>
            <person name="Lapidus A."/>
            <person name="Copeland A."/>
            <person name="Glavina Del Rio T."/>
            <person name="Nolan M."/>
            <person name="Lucas S."/>
            <person name="Chen F."/>
            <person name="Tice H."/>
            <person name="Cheng J.F."/>
            <person name="Saunders E."/>
            <person name="Bruce D."/>
            <person name="Goodwin L."/>
            <person name="Pitluck S."/>
            <person name="Ovchinnikova G."/>
            <person name="Pati A."/>
            <person name="Ivanova N."/>
            <person name="Mavromatis K."/>
            <person name="Chen A."/>
            <person name="Palaniappan K."/>
            <person name="Chain P."/>
            <person name="Land M."/>
            <person name="Hauser L."/>
            <person name="Chang Y.J."/>
            <person name="Jeffries C.D."/>
            <person name="Brettin T."/>
            <person name="Detter J.C."/>
            <person name="Han C."/>
            <person name="Rohde M."/>
            <person name="Lang E."/>
            <person name="Spring S."/>
            <person name="Goker M."/>
            <person name="Bristow J."/>
            <person name="Eisen J.A."/>
            <person name="Markowitz V."/>
            <person name="Hugenholtz P."/>
            <person name="Kyrpides N.C."/>
            <person name="Klenk H.P."/>
        </authorList>
    </citation>
    <scope>NUCLEOTIDE SEQUENCE [LARGE SCALE GENOMIC DNA]</scope>
    <source>
        <strain evidence="4">ATCC 51133 / DSM 6946 / 5175</strain>
    </source>
</reference>
<dbReference type="AlphaFoldDB" id="D1B1E7"/>
<proteinExistence type="predicted"/>
<accession>D1B1E7</accession>
<gene>
    <name evidence="3" type="ordered locus">Sdel_0886</name>
</gene>
<feature type="domain" description="Ysc84 actin-binding" evidence="2">
    <location>
        <begin position="96"/>
        <end position="201"/>
    </location>
</feature>
<evidence type="ECO:0000313" key="4">
    <source>
        <dbReference type="Proteomes" id="UP000002222"/>
    </source>
</evidence>
<dbReference type="CDD" id="cd11524">
    <property type="entry name" value="SYLF"/>
    <property type="match status" value="1"/>
</dbReference>